<proteinExistence type="predicted"/>
<accession>A0A7X6S2Z5</accession>
<dbReference type="AlphaFoldDB" id="A0A7X6S2Z5"/>
<name>A0A7X6S2Z5_9LACO</name>
<sequence>MVVKKEVAKEASKEVIDAEVVEAKLPEYQTLFEALSAVQANIEQPKKTGHNPHLDNYYVTLDGIVKAIAESMRKTGAKIWWMQEPTEDNVMYTHIYGYGDHIAIRGSKLQIGGNKAVNNAQALGSALTYARRYSISMAFGIVSDEDDDGNGAGHKKDDGQFNHGNYNQRNNNNYGKKQYEQQQQNQHKTPQERGVQQQPNNTFVHDINKAQQQAMQPKRDPRGDEYRKLRQELADKYGISIKEVDDAIKQEANKLSEYGTDQIAAYINTAKSMLNNQTIVEG</sequence>
<dbReference type="Proteomes" id="UP000549765">
    <property type="component" value="Unassembled WGS sequence"/>
</dbReference>
<protein>
    <submittedName>
        <fullName evidence="2">Uncharacterized protein</fullName>
    </submittedName>
</protein>
<gene>
    <name evidence="2" type="ORF">HF964_01460</name>
</gene>
<evidence type="ECO:0000313" key="2">
    <source>
        <dbReference type="EMBL" id="NKZ23477.1"/>
    </source>
</evidence>
<evidence type="ECO:0000256" key="1">
    <source>
        <dbReference type="SAM" id="MobiDB-lite"/>
    </source>
</evidence>
<organism evidence="2 3">
    <name type="scientific">Periweissella fabalis</name>
    <dbReference type="NCBI Taxonomy" id="1070421"/>
    <lineage>
        <taxon>Bacteria</taxon>
        <taxon>Bacillati</taxon>
        <taxon>Bacillota</taxon>
        <taxon>Bacilli</taxon>
        <taxon>Lactobacillales</taxon>
        <taxon>Lactobacillaceae</taxon>
        <taxon>Periweissella</taxon>
    </lineage>
</organism>
<dbReference type="InterPro" id="IPR007499">
    <property type="entry name" value="ERF_bacteria_virus"/>
</dbReference>
<comment type="caution">
    <text evidence="2">The sequence shown here is derived from an EMBL/GenBank/DDBJ whole genome shotgun (WGS) entry which is preliminary data.</text>
</comment>
<feature type="compositionally biased region" description="Low complexity" evidence="1">
    <location>
        <begin position="162"/>
        <end position="186"/>
    </location>
</feature>
<dbReference type="Pfam" id="PF04404">
    <property type="entry name" value="ERF"/>
    <property type="match status" value="1"/>
</dbReference>
<reference evidence="2 3" key="1">
    <citation type="submission" date="2020-04" db="EMBL/GenBank/DDBJ databases">
        <title>MicrobeNet Type strains.</title>
        <authorList>
            <person name="Nicholson A.C."/>
        </authorList>
    </citation>
    <scope>NUCLEOTIDE SEQUENCE [LARGE SCALE GENOMIC DNA]</scope>
    <source>
        <strain evidence="2 3">CCUG 61472</strain>
    </source>
</reference>
<keyword evidence="3" id="KW-1185">Reference proteome</keyword>
<evidence type="ECO:0000313" key="3">
    <source>
        <dbReference type="Proteomes" id="UP000549765"/>
    </source>
</evidence>
<dbReference type="RefSeq" id="WP_168721270.1">
    <property type="nucleotide sequence ID" value="NZ_JAAXPN010000001.1"/>
</dbReference>
<dbReference type="EMBL" id="JAAXPN010000001">
    <property type="protein sequence ID" value="NKZ23477.1"/>
    <property type="molecule type" value="Genomic_DNA"/>
</dbReference>
<feature type="region of interest" description="Disordered" evidence="1">
    <location>
        <begin position="149"/>
        <end position="197"/>
    </location>
</feature>